<dbReference type="Gene3D" id="3.90.550.10">
    <property type="entry name" value="Spore Coat Polysaccharide Biosynthesis Protein SpsA, Chain A"/>
    <property type="match status" value="1"/>
</dbReference>
<evidence type="ECO:0000313" key="1">
    <source>
        <dbReference type="EMBL" id="MBW4547522.1"/>
    </source>
</evidence>
<dbReference type="InterPro" id="IPR029044">
    <property type="entry name" value="Nucleotide-diphossugar_trans"/>
</dbReference>
<protein>
    <submittedName>
        <fullName evidence="1">Glycosyltransferase</fullName>
    </submittedName>
</protein>
<organism evidence="1 2">
    <name type="scientific">Symplocastrum torsivum CPER-KK1</name>
    <dbReference type="NCBI Taxonomy" id="450513"/>
    <lineage>
        <taxon>Bacteria</taxon>
        <taxon>Bacillati</taxon>
        <taxon>Cyanobacteriota</taxon>
        <taxon>Cyanophyceae</taxon>
        <taxon>Oscillatoriophycideae</taxon>
        <taxon>Oscillatoriales</taxon>
        <taxon>Microcoleaceae</taxon>
        <taxon>Symplocastrum</taxon>
    </lineage>
</organism>
<reference evidence="1" key="2">
    <citation type="journal article" date="2022" name="Microbiol. Resour. Announc.">
        <title>Metagenome Sequencing to Explore Phylogenomics of Terrestrial Cyanobacteria.</title>
        <authorList>
            <person name="Ward R.D."/>
            <person name="Stajich J.E."/>
            <person name="Johansen J.R."/>
            <person name="Huntemann M."/>
            <person name="Clum A."/>
            <person name="Foster B."/>
            <person name="Foster B."/>
            <person name="Roux S."/>
            <person name="Palaniappan K."/>
            <person name="Varghese N."/>
            <person name="Mukherjee S."/>
            <person name="Reddy T.B.K."/>
            <person name="Daum C."/>
            <person name="Copeland A."/>
            <person name="Chen I.A."/>
            <person name="Ivanova N.N."/>
            <person name="Kyrpides N.C."/>
            <person name="Shapiro N."/>
            <person name="Eloe-Fadrosh E.A."/>
            <person name="Pietrasiak N."/>
        </authorList>
    </citation>
    <scope>NUCLEOTIDE SEQUENCE</scope>
    <source>
        <strain evidence="1">CPER-KK1</strain>
    </source>
</reference>
<gene>
    <name evidence="1" type="ORF">KME25_24235</name>
</gene>
<name>A0A951PPN7_9CYAN</name>
<dbReference type="Proteomes" id="UP000753908">
    <property type="component" value="Unassembled WGS sequence"/>
</dbReference>
<dbReference type="EMBL" id="JAHHIF010000043">
    <property type="protein sequence ID" value="MBW4547522.1"/>
    <property type="molecule type" value="Genomic_DNA"/>
</dbReference>
<sequence>MGGQLSKLDEVSLVVRNFGDGLVFEDVLHDWFRFLGGKPGEVVVVDSGSNAQTQATYWKLFQEGLIDKLQIIQPTHEENNHERGYIQIYTAGSIASKPYLLWFNIDTLPYREGYDNWLEESIDYLERDDVFAIGGAFNLPSKHHDAWPGWYFSHKCSLNFALMKRSTFMAAMHEYAGDYIASGFLGENPAAATDQSRFLLEVALEQYMQRHKVYTLCKVEDPNWTIFHTNTHEERLKKIREKYMARQDIERYMNAGFSEAEPIPERAVYYGQPPVKIGVVKKLQIGFGQTPVGLYWRQLKQKLSY</sequence>
<dbReference type="CDD" id="cd00761">
    <property type="entry name" value="Glyco_tranf_GTA_type"/>
    <property type="match status" value="1"/>
</dbReference>
<accession>A0A951PPN7</accession>
<reference evidence="1" key="1">
    <citation type="submission" date="2021-05" db="EMBL/GenBank/DDBJ databases">
        <authorList>
            <person name="Pietrasiak N."/>
            <person name="Ward R."/>
            <person name="Stajich J.E."/>
            <person name="Kurbessoian T."/>
        </authorList>
    </citation>
    <scope>NUCLEOTIDE SEQUENCE</scope>
    <source>
        <strain evidence="1">CPER-KK1</strain>
    </source>
</reference>
<comment type="caution">
    <text evidence="1">The sequence shown here is derived from an EMBL/GenBank/DDBJ whole genome shotgun (WGS) entry which is preliminary data.</text>
</comment>
<proteinExistence type="predicted"/>
<dbReference type="AlphaFoldDB" id="A0A951PPN7"/>
<evidence type="ECO:0000313" key="2">
    <source>
        <dbReference type="Proteomes" id="UP000753908"/>
    </source>
</evidence>
<dbReference type="SUPFAM" id="SSF53448">
    <property type="entry name" value="Nucleotide-diphospho-sugar transferases"/>
    <property type="match status" value="1"/>
</dbReference>